<dbReference type="GO" id="GO:0032259">
    <property type="term" value="P:methylation"/>
    <property type="evidence" value="ECO:0007669"/>
    <property type="project" value="UniProtKB-KW"/>
</dbReference>
<keyword evidence="10 13" id="KW-0472">Membrane</keyword>
<evidence type="ECO:0000256" key="3">
    <source>
        <dbReference type="ARBA" id="ARBA00009140"/>
    </source>
</evidence>
<keyword evidence="14" id="KW-1185">Reference proteome</keyword>
<dbReference type="PANTHER" id="PTHR12714">
    <property type="entry name" value="PROTEIN-S ISOPRENYLCYSTEINE O-METHYLTRANSFERASE"/>
    <property type="match status" value="1"/>
</dbReference>
<dbReference type="InterPro" id="IPR025770">
    <property type="entry name" value="PPMT_MeTrfase"/>
</dbReference>
<evidence type="ECO:0000256" key="1">
    <source>
        <dbReference type="ARBA" id="ARBA00001450"/>
    </source>
</evidence>
<sequence length="295" mass="34020">MAFLNKNGRISLKSFLGGASILLVPWISHLPSSFQYLYQDFWFFLLLLYVILYNGALVLYSFVTTGGIRSEFYQVAVRAGFLGLTFGLGYLISGSQTTLNHFGWYLMALSFFHYSEYLTTAATNPSSLTLDSFLLDHSREYKMAALASWLEFFVEWYIAPGLKQYFYVASLGVLLVLFGESLRKASMITASTNFNHYVQFVKRPGHQLVTKGVYSWCRHPSYVGWFYWSIGTQLILCNPFCLLAYTIVSWRFFRERIYEEEIYLLNFFGEDYLDYQKSVSTGLPFINGYTGYSAL</sequence>
<accession>A0A8B8EDM0</accession>
<comment type="subcellular location">
    <subcellularLocation>
        <location evidence="13">Endoplasmic reticulum membrane</location>
        <topology evidence="13">Multi-pass membrane protein</topology>
    </subcellularLocation>
    <subcellularLocation>
        <location evidence="2">Membrane</location>
        <topology evidence="2">Multi-pass membrane protein</topology>
    </subcellularLocation>
</comment>
<evidence type="ECO:0000256" key="8">
    <source>
        <dbReference type="ARBA" id="ARBA00022692"/>
    </source>
</evidence>
<evidence type="ECO:0000256" key="9">
    <source>
        <dbReference type="ARBA" id="ARBA00022989"/>
    </source>
</evidence>
<feature type="transmembrane region" description="Helical" evidence="13">
    <location>
        <begin position="12"/>
        <end position="29"/>
    </location>
</feature>
<protein>
    <recommendedName>
        <fullName evidence="12 13">Protein-S-isoprenylcysteine O-methyltransferase</fullName>
        <ecNumber evidence="4 13">2.1.1.100</ecNumber>
    </recommendedName>
</protein>
<evidence type="ECO:0000256" key="6">
    <source>
        <dbReference type="ARBA" id="ARBA00022679"/>
    </source>
</evidence>
<feature type="transmembrane region" description="Helical" evidence="13">
    <location>
        <begin position="75"/>
        <end position="92"/>
    </location>
</feature>
<dbReference type="GeneID" id="111133475"/>
<keyword evidence="7 13" id="KW-0949">S-adenosyl-L-methionine</keyword>
<dbReference type="Pfam" id="PF04140">
    <property type="entry name" value="ICMT"/>
    <property type="match status" value="1"/>
</dbReference>
<keyword evidence="8 13" id="KW-0812">Transmembrane</keyword>
<dbReference type="EC" id="2.1.1.100" evidence="4 13"/>
<reference evidence="15" key="1">
    <citation type="submission" date="2025-08" db="UniProtKB">
        <authorList>
            <consortium name="RefSeq"/>
        </authorList>
    </citation>
    <scope>IDENTIFICATION</scope>
    <source>
        <tissue evidence="15">Whole sample</tissue>
    </source>
</reference>
<evidence type="ECO:0000256" key="12">
    <source>
        <dbReference type="ARBA" id="ARBA00023656"/>
    </source>
</evidence>
<evidence type="ECO:0000313" key="14">
    <source>
        <dbReference type="Proteomes" id="UP000694844"/>
    </source>
</evidence>
<dbReference type="InterPro" id="IPR007269">
    <property type="entry name" value="ICMT_MeTrfase"/>
</dbReference>
<dbReference type="GO" id="GO:0004671">
    <property type="term" value="F:protein C-terminal S-isoprenylcysteine carboxyl O-methyltransferase activity"/>
    <property type="evidence" value="ECO:0007669"/>
    <property type="project" value="UniProtKB-EC"/>
</dbReference>
<keyword evidence="9 13" id="KW-1133">Transmembrane helix</keyword>
<keyword evidence="13" id="KW-0256">Endoplasmic reticulum</keyword>
<dbReference type="Proteomes" id="UP000694844">
    <property type="component" value="Chromosome 5"/>
</dbReference>
<dbReference type="GO" id="GO:0005789">
    <property type="term" value="C:endoplasmic reticulum membrane"/>
    <property type="evidence" value="ECO:0007669"/>
    <property type="project" value="UniProtKB-SubCell"/>
</dbReference>
<evidence type="ECO:0000256" key="10">
    <source>
        <dbReference type="ARBA" id="ARBA00023136"/>
    </source>
</evidence>
<dbReference type="OrthoDB" id="422086at2759"/>
<proteinExistence type="inferred from homology"/>
<evidence type="ECO:0000256" key="11">
    <source>
        <dbReference type="ARBA" id="ARBA00023572"/>
    </source>
</evidence>
<comment type="function">
    <text evidence="11">Catalyzes the post-translational methylation of isoprenylated C-terminal cysteine residues.</text>
</comment>
<comment type="similarity">
    <text evidence="3 13">Belongs to the class VI-like SAM-binding methyltransferase superfamily. Isoprenylcysteine carboxyl methyltransferase family.</text>
</comment>
<evidence type="ECO:0000256" key="13">
    <source>
        <dbReference type="RuleBase" id="RU362022"/>
    </source>
</evidence>
<evidence type="ECO:0000256" key="4">
    <source>
        <dbReference type="ARBA" id="ARBA00012151"/>
    </source>
</evidence>
<evidence type="ECO:0000313" key="15">
    <source>
        <dbReference type="RefSeq" id="XP_022337623.1"/>
    </source>
</evidence>
<evidence type="ECO:0000256" key="7">
    <source>
        <dbReference type="ARBA" id="ARBA00022691"/>
    </source>
</evidence>
<dbReference type="PROSITE" id="PS51564">
    <property type="entry name" value="SAM_ICMT"/>
    <property type="match status" value="1"/>
</dbReference>
<gene>
    <name evidence="15" type="primary">LOC111133475</name>
</gene>
<comment type="catalytic activity">
    <reaction evidence="1 13">
        <text>[protein]-C-terminal S-[(2E,6E)-farnesyl]-L-cysteine + S-adenosyl-L-methionine = [protein]-C-terminal S-[(2E,6E)-farnesyl]-L-cysteine methyl ester + S-adenosyl-L-homocysteine</text>
        <dbReference type="Rhea" id="RHEA:21672"/>
        <dbReference type="Rhea" id="RHEA-COMP:12125"/>
        <dbReference type="Rhea" id="RHEA-COMP:12126"/>
        <dbReference type="ChEBI" id="CHEBI:57856"/>
        <dbReference type="ChEBI" id="CHEBI:59789"/>
        <dbReference type="ChEBI" id="CHEBI:90510"/>
        <dbReference type="ChEBI" id="CHEBI:90511"/>
        <dbReference type="EC" id="2.1.1.100"/>
    </reaction>
</comment>
<evidence type="ECO:0000256" key="5">
    <source>
        <dbReference type="ARBA" id="ARBA00022603"/>
    </source>
</evidence>
<feature type="transmembrane region" description="Helical" evidence="13">
    <location>
        <begin position="225"/>
        <end position="248"/>
    </location>
</feature>
<feature type="transmembrane region" description="Helical" evidence="13">
    <location>
        <begin position="41"/>
        <end position="63"/>
    </location>
</feature>
<dbReference type="KEGG" id="cvn:111133475"/>
<dbReference type="RefSeq" id="XP_022337623.1">
    <property type="nucleotide sequence ID" value="XM_022481915.1"/>
</dbReference>
<dbReference type="PANTHER" id="PTHR12714:SF9">
    <property type="entry name" value="PROTEIN-S-ISOPRENYLCYSTEINE O-METHYLTRANSFERASE"/>
    <property type="match status" value="1"/>
</dbReference>
<name>A0A8B8EDM0_CRAVI</name>
<keyword evidence="5 13" id="KW-0489">Methyltransferase</keyword>
<dbReference type="AlphaFoldDB" id="A0A8B8EDM0"/>
<keyword evidence="6" id="KW-0808">Transferase</keyword>
<feature type="transmembrane region" description="Helical" evidence="13">
    <location>
        <begin position="165"/>
        <end position="182"/>
    </location>
</feature>
<evidence type="ECO:0000256" key="2">
    <source>
        <dbReference type="ARBA" id="ARBA00004141"/>
    </source>
</evidence>
<organism evidence="14 15">
    <name type="scientific">Crassostrea virginica</name>
    <name type="common">Eastern oyster</name>
    <dbReference type="NCBI Taxonomy" id="6565"/>
    <lineage>
        <taxon>Eukaryota</taxon>
        <taxon>Metazoa</taxon>
        <taxon>Spiralia</taxon>
        <taxon>Lophotrochozoa</taxon>
        <taxon>Mollusca</taxon>
        <taxon>Bivalvia</taxon>
        <taxon>Autobranchia</taxon>
        <taxon>Pteriomorphia</taxon>
        <taxon>Ostreida</taxon>
        <taxon>Ostreoidea</taxon>
        <taxon>Ostreidae</taxon>
        <taxon>Crassostrea</taxon>
    </lineage>
</organism>
<dbReference type="Gene3D" id="1.20.120.1630">
    <property type="match status" value="1"/>
</dbReference>